<dbReference type="InterPro" id="IPR013785">
    <property type="entry name" value="Aldolase_TIM"/>
</dbReference>
<feature type="binding site" evidence="5">
    <location>
        <position position="65"/>
    </location>
    <ligand>
        <name>[4Fe-4S] cluster</name>
        <dbReference type="ChEBI" id="CHEBI:49883"/>
        <note>4Fe-4S-S-AdoMet</note>
    </ligand>
</feature>
<reference evidence="8 9" key="1">
    <citation type="submission" date="2020-08" db="EMBL/GenBank/DDBJ databases">
        <title>Genomic Encyclopedia of Type Strains, Phase IV (KMG-IV): sequencing the most valuable type-strain genomes for metagenomic binning, comparative biology and taxonomic classification.</title>
        <authorList>
            <person name="Goeker M."/>
        </authorList>
    </citation>
    <scope>NUCLEOTIDE SEQUENCE [LARGE SCALE GENOMIC DNA]</scope>
    <source>
        <strain evidence="8 9">DSM 27471</strain>
    </source>
</reference>
<dbReference type="EMBL" id="JACHYB010000002">
    <property type="protein sequence ID" value="MBB3187818.1"/>
    <property type="molecule type" value="Genomic_DNA"/>
</dbReference>
<evidence type="ECO:0000256" key="1">
    <source>
        <dbReference type="ARBA" id="ARBA00022691"/>
    </source>
</evidence>
<dbReference type="PIRSF" id="PIRSF004762">
    <property type="entry name" value="CHP00423"/>
    <property type="match status" value="1"/>
</dbReference>
<comment type="cofactor">
    <cofactor evidence="5">
        <name>[4Fe-4S] cluster</name>
        <dbReference type="ChEBI" id="CHEBI:49883"/>
    </cofactor>
    <text evidence="5">Binds 1 [4Fe-4S] cluster. The cluster is coordinated with 3 cysteines and an exchangeable S-adenosyl-L-methionine.</text>
</comment>
<evidence type="ECO:0000313" key="8">
    <source>
        <dbReference type="EMBL" id="MBB3187818.1"/>
    </source>
</evidence>
<dbReference type="PROSITE" id="PS51918">
    <property type="entry name" value="RADICAL_SAM"/>
    <property type="match status" value="1"/>
</dbReference>
<dbReference type="InterPro" id="IPR007197">
    <property type="entry name" value="rSAM"/>
</dbReference>
<dbReference type="SFLD" id="SFLDG01280">
    <property type="entry name" value="HydE/PylB-like"/>
    <property type="match status" value="1"/>
</dbReference>
<dbReference type="GO" id="GO:0004076">
    <property type="term" value="F:biotin synthase activity"/>
    <property type="evidence" value="ECO:0007669"/>
    <property type="project" value="UniProtKB-EC"/>
</dbReference>
<keyword evidence="2" id="KW-0479">Metal-binding</keyword>
<dbReference type="SFLD" id="SFLDG01060">
    <property type="entry name" value="BATS_domain_containing"/>
    <property type="match status" value="1"/>
</dbReference>
<proteinExistence type="predicted"/>
<gene>
    <name evidence="8" type="ORF">FHX64_002016</name>
</gene>
<dbReference type="GO" id="GO:0051539">
    <property type="term" value="F:4 iron, 4 sulfur cluster binding"/>
    <property type="evidence" value="ECO:0007669"/>
    <property type="project" value="UniProtKB-KW"/>
</dbReference>
<sequence>MMTVDEILDQPELSRADMIRLLSISDDHEQKALIRKAYSVKTKTVGQKVYLRGLIEFSNLCRKNCFYCGIRNDNHKINRYSLSEDEIYRITAYAIQQRFTGIVLQSGEQNSPAFTKQLASLIAHIKKMANPPLRITLSVGEQSYETYQEWFNAGAERYLLRIETANESLYHKIHPDNAVHSFQNRLQCLENLQKIGFQTGTGVMIGLPFQTINDLADDLLFFKNRNMDMIGMGPYLVHSDTPFARFSASLLPSGERFRLSLRMIALLRIIMPDINIVATTALQTIDPTGRESGLLAGANVLMPNLTPITYRDNYLLYDNKPGSKEEELSDEFDSKLQQIGEKIEYNNYGDSIHFTKRNSHDCISCDNN</sequence>
<feature type="binding site" evidence="5">
    <location>
        <position position="61"/>
    </location>
    <ligand>
        <name>[4Fe-4S] cluster</name>
        <dbReference type="ChEBI" id="CHEBI:49883"/>
        <note>4Fe-4S-S-AdoMet</note>
    </ligand>
</feature>
<dbReference type="InterPro" id="IPR024021">
    <property type="entry name" value="FeFe-hyd_HydE_rSAM"/>
</dbReference>
<dbReference type="Pfam" id="PF04055">
    <property type="entry name" value="Radical_SAM"/>
    <property type="match status" value="1"/>
</dbReference>
<feature type="binding site" evidence="5">
    <location>
        <position position="68"/>
    </location>
    <ligand>
        <name>[4Fe-4S] cluster</name>
        <dbReference type="ChEBI" id="CHEBI:49883"/>
        <note>4Fe-4S-S-AdoMet</note>
    </ligand>
</feature>
<dbReference type="SUPFAM" id="SSF102114">
    <property type="entry name" value="Radical SAM enzymes"/>
    <property type="match status" value="1"/>
</dbReference>
<organism evidence="8 9">
    <name type="scientific">Microbacter margulisiae</name>
    <dbReference type="NCBI Taxonomy" id="1350067"/>
    <lineage>
        <taxon>Bacteria</taxon>
        <taxon>Pseudomonadati</taxon>
        <taxon>Bacteroidota</taxon>
        <taxon>Bacteroidia</taxon>
        <taxon>Bacteroidales</taxon>
        <taxon>Porphyromonadaceae</taxon>
        <taxon>Microbacter</taxon>
    </lineage>
</organism>
<dbReference type="NCBIfam" id="TIGR03956">
    <property type="entry name" value="rSAM_HydE"/>
    <property type="match status" value="1"/>
</dbReference>
<feature type="binding site" evidence="6">
    <location>
        <position position="185"/>
    </location>
    <ligand>
        <name>S-adenosyl-L-methionine</name>
        <dbReference type="ChEBI" id="CHEBI:59789"/>
    </ligand>
</feature>
<evidence type="ECO:0000256" key="6">
    <source>
        <dbReference type="PIRSR" id="PIRSR004762-2"/>
    </source>
</evidence>
<feature type="domain" description="Radical SAM core" evidence="7">
    <location>
        <begin position="47"/>
        <end position="273"/>
    </location>
</feature>
<dbReference type="EC" id="2.8.1.6" evidence="8"/>
<keyword evidence="9" id="KW-1185">Reference proteome</keyword>
<name>A0A7W5H1P5_9PORP</name>
<protein>
    <submittedName>
        <fullName evidence="8">Biotin synthase</fullName>
        <ecNumber evidence="8">2.8.1.6</ecNumber>
    </submittedName>
</protein>
<comment type="caution">
    <text evidence="8">The sequence shown here is derived from an EMBL/GenBank/DDBJ whole genome shotgun (WGS) entry which is preliminary data.</text>
</comment>
<dbReference type="CDD" id="cd01335">
    <property type="entry name" value="Radical_SAM"/>
    <property type="match status" value="1"/>
</dbReference>
<dbReference type="InterPro" id="IPR058240">
    <property type="entry name" value="rSAM_sf"/>
</dbReference>
<feature type="binding site" evidence="6">
    <location>
        <position position="138"/>
    </location>
    <ligand>
        <name>(3R)-3-methyl-D-ornithine</name>
        <dbReference type="ChEBI" id="CHEBI:64642"/>
    </ligand>
</feature>
<dbReference type="InterPro" id="IPR034422">
    <property type="entry name" value="HydE/PylB-like"/>
</dbReference>
<evidence type="ECO:0000256" key="4">
    <source>
        <dbReference type="ARBA" id="ARBA00023014"/>
    </source>
</evidence>
<dbReference type="AlphaFoldDB" id="A0A7W5H1P5"/>
<dbReference type="SMART" id="SM00729">
    <property type="entry name" value="Elp3"/>
    <property type="match status" value="1"/>
</dbReference>
<evidence type="ECO:0000313" key="9">
    <source>
        <dbReference type="Proteomes" id="UP000544222"/>
    </source>
</evidence>
<dbReference type="InterPro" id="IPR006638">
    <property type="entry name" value="Elp3/MiaA/NifB-like_rSAM"/>
</dbReference>
<dbReference type="SFLD" id="SFLDS00029">
    <property type="entry name" value="Radical_SAM"/>
    <property type="match status" value="1"/>
</dbReference>
<evidence type="ECO:0000256" key="2">
    <source>
        <dbReference type="ARBA" id="ARBA00022723"/>
    </source>
</evidence>
<dbReference type="GO" id="GO:0046872">
    <property type="term" value="F:metal ion binding"/>
    <property type="evidence" value="ECO:0007669"/>
    <property type="project" value="UniProtKB-KW"/>
</dbReference>
<dbReference type="Proteomes" id="UP000544222">
    <property type="component" value="Unassembled WGS sequence"/>
</dbReference>
<feature type="binding site" evidence="6">
    <location>
        <position position="163"/>
    </location>
    <ligand>
        <name>S-adenosyl-L-methionine</name>
        <dbReference type="ChEBI" id="CHEBI:59789"/>
    </ligand>
</feature>
<keyword evidence="8" id="KW-0808">Transferase</keyword>
<dbReference type="RefSeq" id="WP_246392442.1">
    <property type="nucleotide sequence ID" value="NZ_JACHYB010000002.1"/>
</dbReference>
<evidence type="ECO:0000259" key="7">
    <source>
        <dbReference type="PROSITE" id="PS51918"/>
    </source>
</evidence>
<dbReference type="PANTHER" id="PTHR43726">
    <property type="entry name" value="3-METHYLORNITHINE SYNTHASE"/>
    <property type="match status" value="1"/>
</dbReference>
<keyword evidence="3 5" id="KW-0408">Iron</keyword>
<evidence type="ECO:0000256" key="5">
    <source>
        <dbReference type="PIRSR" id="PIRSR004762-1"/>
    </source>
</evidence>
<keyword evidence="4 5" id="KW-0411">Iron-sulfur</keyword>
<accession>A0A7W5H1P5</accession>
<dbReference type="PANTHER" id="PTHR43726:SF1">
    <property type="entry name" value="BIOTIN SYNTHASE"/>
    <property type="match status" value="1"/>
</dbReference>
<feature type="binding site" evidence="6">
    <location>
        <position position="236"/>
    </location>
    <ligand>
        <name>S-adenosyl-L-methionine</name>
        <dbReference type="ChEBI" id="CHEBI:59789"/>
    </ligand>
</feature>
<evidence type="ECO:0000256" key="3">
    <source>
        <dbReference type="ARBA" id="ARBA00023004"/>
    </source>
</evidence>
<dbReference type="SFLD" id="SFLDF00348">
    <property type="entry name" value="FeFe_hydrogenase_maturase_(Hyd"/>
    <property type="match status" value="1"/>
</dbReference>
<keyword evidence="1 5" id="KW-0949">S-adenosyl-L-methionine</keyword>
<keyword evidence="5" id="KW-0004">4Fe-4S</keyword>
<dbReference type="Gene3D" id="3.20.20.70">
    <property type="entry name" value="Aldolase class I"/>
    <property type="match status" value="1"/>
</dbReference>